<dbReference type="Pfam" id="PF00043">
    <property type="entry name" value="GST_C"/>
    <property type="match status" value="1"/>
</dbReference>
<dbReference type="CDD" id="cd03185">
    <property type="entry name" value="GST_C_Tau"/>
    <property type="match status" value="1"/>
</dbReference>
<dbReference type="InterPro" id="IPR004046">
    <property type="entry name" value="GST_C"/>
</dbReference>
<dbReference type="GO" id="GO:0004364">
    <property type="term" value="F:glutathione transferase activity"/>
    <property type="evidence" value="ECO:0007669"/>
    <property type="project" value="UniProtKB-EC"/>
</dbReference>
<dbReference type="PROSITE" id="PS50405">
    <property type="entry name" value="GST_CTER"/>
    <property type="match status" value="1"/>
</dbReference>
<dbReference type="GO" id="GO:0005737">
    <property type="term" value="C:cytoplasm"/>
    <property type="evidence" value="ECO:0007669"/>
    <property type="project" value="TreeGrafter"/>
</dbReference>
<keyword evidence="5" id="KW-0812">Transmembrane</keyword>
<dbReference type="Pfam" id="PF02798">
    <property type="entry name" value="GST_N"/>
    <property type="match status" value="1"/>
</dbReference>
<evidence type="ECO:0000256" key="2">
    <source>
        <dbReference type="ARBA" id="ARBA00022679"/>
    </source>
</evidence>
<feature type="domain" description="GST C-terminal" evidence="7">
    <location>
        <begin position="87"/>
        <end position="210"/>
    </location>
</feature>
<dbReference type="PANTHER" id="PTHR11260:SF775">
    <property type="entry name" value="GLUTATHIONE S-TRANSFERASE U10"/>
    <property type="match status" value="1"/>
</dbReference>
<dbReference type="InterPro" id="IPR036282">
    <property type="entry name" value="Glutathione-S-Trfase_C_sf"/>
</dbReference>
<protein>
    <recommendedName>
        <fullName evidence="1">glutathione transferase</fullName>
        <ecNumber evidence="1">2.5.1.18</ecNumber>
    </recommendedName>
</protein>
<name>A0A2N9H5R8_FAGSY</name>
<comment type="similarity">
    <text evidence="4">Belongs to the GST superfamily.</text>
</comment>
<dbReference type="AlphaFoldDB" id="A0A2N9H5R8"/>
<dbReference type="InterPro" id="IPR040079">
    <property type="entry name" value="Glutathione_S-Trfase"/>
</dbReference>
<evidence type="ECO:0000259" key="7">
    <source>
        <dbReference type="PROSITE" id="PS50405"/>
    </source>
</evidence>
<dbReference type="InterPro" id="IPR010987">
    <property type="entry name" value="Glutathione-S-Trfase_C-like"/>
</dbReference>
<dbReference type="InterPro" id="IPR045073">
    <property type="entry name" value="Omega/Tau-like"/>
</dbReference>
<dbReference type="EMBL" id="OIVN01002847">
    <property type="protein sequence ID" value="SPD06914.1"/>
    <property type="molecule type" value="Genomic_DNA"/>
</dbReference>
<evidence type="ECO:0000256" key="3">
    <source>
        <dbReference type="ARBA" id="ARBA00047960"/>
    </source>
</evidence>
<feature type="domain" description="GST N-terminal" evidence="6">
    <location>
        <begin position="2"/>
        <end position="82"/>
    </location>
</feature>
<proteinExistence type="inferred from homology"/>
<evidence type="ECO:0000313" key="8">
    <source>
        <dbReference type="EMBL" id="SPD06914.1"/>
    </source>
</evidence>
<keyword evidence="5" id="KW-1133">Transmembrane helix</keyword>
<dbReference type="SFLD" id="SFLDG00358">
    <property type="entry name" value="Main_(cytGST)"/>
    <property type="match status" value="1"/>
</dbReference>
<dbReference type="PANTHER" id="PTHR11260">
    <property type="entry name" value="GLUTATHIONE S-TRANSFERASE, GST, SUPERFAMILY, GST DOMAIN CONTAINING"/>
    <property type="match status" value="1"/>
</dbReference>
<dbReference type="Gene3D" id="1.20.1050.10">
    <property type="match status" value="1"/>
</dbReference>
<reference evidence="8" key="1">
    <citation type="submission" date="2018-02" db="EMBL/GenBank/DDBJ databases">
        <authorList>
            <person name="Cohen D.B."/>
            <person name="Kent A.D."/>
        </authorList>
    </citation>
    <scope>NUCLEOTIDE SEQUENCE</scope>
</reference>
<dbReference type="FunFam" id="3.40.30.10:FF:000014">
    <property type="entry name" value="Tau class glutathione S-transferase"/>
    <property type="match status" value="1"/>
</dbReference>
<dbReference type="CDD" id="cd03058">
    <property type="entry name" value="GST_N_Tau"/>
    <property type="match status" value="1"/>
</dbReference>
<dbReference type="Gene3D" id="3.40.30.10">
    <property type="entry name" value="Glutaredoxin"/>
    <property type="match status" value="1"/>
</dbReference>
<evidence type="ECO:0000256" key="1">
    <source>
        <dbReference type="ARBA" id="ARBA00012452"/>
    </source>
</evidence>
<dbReference type="PROSITE" id="PS50404">
    <property type="entry name" value="GST_NTER"/>
    <property type="match status" value="1"/>
</dbReference>
<dbReference type="InterPro" id="IPR004045">
    <property type="entry name" value="Glutathione_S-Trfase_N"/>
</dbReference>
<evidence type="ECO:0000256" key="4">
    <source>
        <dbReference type="RuleBase" id="RU003494"/>
    </source>
</evidence>
<accession>A0A2N9H5R8</accession>
<dbReference type="SUPFAM" id="SSF47616">
    <property type="entry name" value="GST C-terminal domain-like"/>
    <property type="match status" value="1"/>
</dbReference>
<organism evidence="8">
    <name type="scientific">Fagus sylvatica</name>
    <name type="common">Beechnut</name>
    <dbReference type="NCBI Taxonomy" id="28930"/>
    <lineage>
        <taxon>Eukaryota</taxon>
        <taxon>Viridiplantae</taxon>
        <taxon>Streptophyta</taxon>
        <taxon>Embryophyta</taxon>
        <taxon>Tracheophyta</taxon>
        <taxon>Spermatophyta</taxon>
        <taxon>Magnoliopsida</taxon>
        <taxon>eudicotyledons</taxon>
        <taxon>Gunneridae</taxon>
        <taxon>Pentapetalae</taxon>
        <taxon>rosids</taxon>
        <taxon>fabids</taxon>
        <taxon>Fagales</taxon>
        <taxon>Fagaceae</taxon>
        <taxon>Fagus</taxon>
    </lineage>
</organism>
<dbReference type="InterPro" id="IPR036249">
    <property type="entry name" value="Thioredoxin-like_sf"/>
</dbReference>
<feature type="transmembrane region" description="Helical" evidence="5">
    <location>
        <begin position="327"/>
        <end position="360"/>
    </location>
</feature>
<dbReference type="SFLD" id="SFLDG01152">
    <property type="entry name" value="Main.3:_Omega-_and_Tau-like"/>
    <property type="match status" value="1"/>
</dbReference>
<evidence type="ECO:0000259" key="6">
    <source>
        <dbReference type="PROSITE" id="PS50404"/>
    </source>
</evidence>
<comment type="catalytic activity">
    <reaction evidence="3">
        <text>RX + glutathione = an S-substituted glutathione + a halide anion + H(+)</text>
        <dbReference type="Rhea" id="RHEA:16437"/>
        <dbReference type="ChEBI" id="CHEBI:15378"/>
        <dbReference type="ChEBI" id="CHEBI:16042"/>
        <dbReference type="ChEBI" id="CHEBI:17792"/>
        <dbReference type="ChEBI" id="CHEBI:57925"/>
        <dbReference type="ChEBI" id="CHEBI:90779"/>
        <dbReference type="EC" id="2.5.1.18"/>
    </reaction>
</comment>
<sequence>MEEVKLLGSWPSPFVHRVIWALKFKGIKYEYVEEDVLYNKSEMLLKYNPVHKKVPVFVHGGKPIAESIVILEYIEETWPQNPLLPDDPHERAEARFWTKFEEDKILKIFGFFITAGEKQVAATKEAQEVLRIVEEHGLGEKKFFGGNNMGLADIAFGWIATLMEILEQAAGVKVLEDNTFPRLKAWIQNFNEIPVIKESLPDRNALLTYFKARRVDFLSAAASYHPHPQPPSADHPRKVSRLRNLGLRTKPEPPPTTLADHPEKLVSFSDLGFSTRLRDLGLRDDASRWALRRGFADLGLRRSGLRRSALRRSGLRGGLRNEAVCGFAGFVGFAGIVVVCCDGVCGFAGIVGFAGLVVFLM</sequence>
<evidence type="ECO:0000256" key="5">
    <source>
        <dbReference type="SAM" id="Phobius"/>
    </source>
</evidence>
<dbReference type="InterPro" id="IPR045074">
    <property type="entry name" value="GST_C_Tau"/>
</dbReference>
<dbReference type="FunFam" id="1.20.1050.10:FF:000012">
    <property type="entry name" value="Tau class glutathione S-transferase"/>
    <property type="match status" value="1"/>
</dbReference>
<keyword evidence="5" id="KW-0472">Membrane</keyword>
<dbReference type="SUPFAM" id="SSF52833">
    <property type="entry name" value="Thioredoxin-like"/>
    <property type="match status" value="1"/>
</dbReference>
<dbReference type="EC" id="2.5.1.18" evidence="1"/>
<dbReference type="GO" id="GO:0006749">
    <property type="term" value="P:glutathione metabolic process"/>
    <property type="evidence" value="ECO:0007669"/>
    <property type="project" value="InterPro"/>
</dbReference>
<dbReference type="SFLD" id="SFLDS00019">
    <property type="entry name" value="Glutathione_Transferase_(cytos"/>
    <property type="match status" value="1"/>
</dbReference>
<gene>
    <name evidence="8" type="ORF">FSB_LOCUS34796</name>
</gene>
<keyword evidence="2" id="KW-0808">Transferase</keyword>